<evidence type="ECO:0000256" key="15">
    <source>
        <dbReference type="ARBA" id="ARBA00023303"/>
    </source>
</evidence>
<evidence type="ECO:0000256" key="6">
    <source>
        <dbReference type="ARBA" id="ARBA00022737"/>
    </source>
</evidence>
<dbReference type="FunFam" id="1.20.120.350:FF:000019">
    <property type="entry name" value="Sodium channel protein"/>
    <property type="match status" value="1"/>
</dbReference>
<dbReference type="STRING" id="43041.A0A182K0R0"/>
<keyword evidence="6" id="KW-0677">Repeat</keyword>
<feature type="transmembrane region" description="Helical" evidence="18">
    <location>
        <begin position="612"/>
        <end position="629"/>
    </location>
</feature>
<evidence type="ECO:0000259" key="20">
    <source>
        <dbReference type="Pfam" id="PF06512"/>
    </source>
</evidence>
<evidence type="ECO:0000256" key="8">
    <source>
        <dbReference type="ARBA" id="ARBA00022989"/>
    </source>
</evidence>
<keyword evidence="14" id="KW-0739">Sodium transport</keyword>
<sequence length="1179" mass="131974">MGIDLGNLAALRTFRVLRALKTVAIVPGLKTIVGAVIESVKNLRDVIILTMFSLSVFALMGLQIYMGVLTQKCIKVFPLDGSWGNLTHESWELFNSNDTNWFYSESGDIPLCGNSSGAGQCDEGYICLQGYGKNPNYGYTSFDTFGWAFLSAFRLMTQDYWENLYQLVLRSAGPWHMLFFIVIIFLGSFYLVNLILAIVAMSYDELQKKAEEEEAAEEEALREAEEAAAAKAAKLEAHQAAAAAAANPEIAKSPSDFSCHSYELFVGQEKGNDDNNKEKMSIRSEGLESVSEITRTTAPTATAAGTAKARKVSAASLSLPGSPFNLRRGSRGSHQFTIRNGRGRFVGVPGSDRKPLVLSTYLDAQEHLPYADDSNAVTPMSEENGAIIVPVYYANLAGSRHSSYTSHQSRISYTSHGDLLGGMTKESRLRNRSARNTNHSIVPPPNATNLSYADTNHKGQRDFDMTQDCTDDAGKIKHNDNPFIEPAQTQTVVDMKDVMVLNDIIEQAAGRHSRASDHGVSVYYFPTEDDDEDGPTFKDKAIEFLMRMIDVFCVWDCCWVWLKFQEGVAFIVFDPFVELFITLCIVVNTLFMALDHHDMDPDMEKALKSGNYFFTATFAIEATMKLIAMSPKYYFQEGWNIFDFIIVALSLLELGLEGVQGLSVLRSFRLLRVFKLAKSWPTLNLLISIMGRTMGALGNLTFVLCIIIFIFAVMGMQLFGKNYLDNVDRFPDHDLPRWNFTDFMHSFMIVFRVLCGEWIESMWDCMLVGDVSCIPFFLATVVIGNLVVLNLFLALLLSNFGSSSLSAPTADNETNKIAEAFNRISRFSNWIKLNVANAMKFIKSKLTSQIASVQPTGKGVCPCISAEHGDNELELTPDDILADGLLKKGIKEHNQLEVAIGDGMEFTIHGDLKNKAKKNKQIMNNSKVIGNSISNHQDNKLEHELNHRGVSLQDDDTASIKSYGSHKNRPFKDESHKGSAETMEGEEKRDASKEDLGIDEELDDEGEGEEGPLDGELIIHAEEDEVIEDAPADCCPDNCYKKFPVLAGDDDAPFWQGWGNLRLKTFQLIENKYFETAVITMILLSSLALALEDVHLPQRPILQDILYYMDRIFTVIFFLEMLIKWLALGFKVYFTNAWCWLDFIIVMVSMANPTVIINIGRTHIQVCYLHMYLHFEKRS</sequence>
<feature type="domain" description="Ion transport" evidence="19">
    <location>
        <begin position="1071"/>
        <end position="1152"/>
    </location>
</feature>
<comment type="subcellular location">
    <subcellularLocation>
        <location evidence="1">Cell membrane</location>
        <topology evidence="1">Multi-pass membrane protein</topology>
    </subcellularLocation>
</comment>
<dbReference type="GO" id="GO:0086010">
    <property type="term" value="P:membrane depolarization during action potential"/>
    <property type="evidence" value="ECO:0007669"/>
    <property type="project" value="TreeGrafter"/>
</dbReference>
<dbReference type="Pfam" id="PF06512">
    <property type="entry name" value="Na_trans_assoc"/>
    <property type="match status" value="1"/>
</dbReference>
<dbReference type="GO" id="GO:0019228">
    <property type="term" value="P:neuronal action potential"/>
    <property type="evidence" value="ECO:0007669"/>
    <property type="project" value="TreeGrafter"/>
</dbReference>
<evidence type="ECO:0000256" key="1">
    <source>
        <dbReference type="ARBA" id="ARBA00004651"/>
    </source>
</evidence>
<keyword evidence="23" id="KW-1185">Reference proteome</keyword>
<evidence type="ECO:0000259" key="21">
    <source>
        <dbReference type="Pfam" id="PF11933"/>
    </source>
</evidence>
<dbReference type="Pfam" id="PF00520">
    <property type="entry name" value="Ion_trans"/>
    <property type="match status" value="3"/>
</dbReference>
<feature type="transmembrane region" description="Helical" evidence="18">
    <location>
        <begin position="641"/>
        <end position="665"/>
    </location>
</feature>
<keyword evidence="15" id="KW-0407">Ion channel</keyword>
<dbReference type="PANTHER" id="PTHR10037:SF288">
    <property type="entry name" value="SODIUM CHANNEL PROTEIN PARA"/>
    <property type="match status" value="1"/>
</dbReference>
<feature type="transmembrane region" description="Helical" evidence="18">
    <location>
        <begin position="177"/>
        <end position="199"/>
    </location>
</feature>
<dbReference type="EnsemblMetazoa" id="ACHR004342-RA">
    <property type="protein sequence ID" value="ACHR004342-PA"/>
    <property type="gene ID" value="ACHR004342"/>
</dbReference>
<dbReference type="Gene3D" id="1.20.120.350">
    <property type="entry name" value="Voltage-gated potassium channels. Chain C"/>
    <property type="match status" value="2"/>
</dbReference>
<organism evidence="22 23">
    <name type="scientific">Anopheles christyi</name>
    <dbReference type="NCBI Taxonomy" id="43041"/>
    <lineage>
        <taxon>Eukaryota</taxon>
        <taxon>Metazoa</taxon>
        <taxon>Ecdysozoa</taxon>
        <taxon>Arthropoda</taxon>
        <taxon>Hexapoda</taxon>
        <taxon>Insecta</taxon>
        <taxon>Pterygota</taxon>
        <taxon>Neoptera</taxon>
        <taxon>Endopterygota</taxon>
        <taxon>Diptera</taxon>
        <taxon>Nematocera</taxon>
        <taxon>Culicoidea</taxon>
        <taxon>Culicidae</taxon>
        <taxon>Anophelinae</taxon>
        <taxon>Anopheles</taxon>
    </lineage>
</organism>
<evidence type="ECO:0000256" key="16">
    <source>
        <dbReference type="SAM" id="Coils"/>
    </source>
</evidence>
<dbReference type="InterPro" id="IPR027359">
    <property type="entry name" value="Volt_channel_dom_sf"/>
</dbReference>
<name>A0A182K0R0_9DIPT</name>
<feature type="compositionally biased region" description="Basic and acidic residues" evidence="17">
    <location>
        <begin position="970"/>
        <end position="996"/>
    </location>
</feature>
<feature type="transmembrane region" description="Helical" evidence="18">
    <location>
        <begin position="568"/>
        <end position="591"/>
    </location>
</feature>
<dbReference type="InterPro" id="IPR043203">
    <property type="entry name" value="VGCC_Ca_Na"/>
</dbReference>
<keyword evidence="12" id="KW-1015">Disulfide bond</keyword>
<evidence type="ECO:0000256" key="17">
    <source>
        <dbReference type="SAM" id="MobiDB-lite"/>
    </source>
</evidence>
<evidence type="ECO:0000256" key="13">
    <source>
        <dbReference type="ARBA" id="ARBA00023180"/>
    </source>
</evidence>
<feature type="transmembrane region" description="Helical" evidence="18">
    <location>
        <begin position="1073"/>
        <end position="1091"/>
    </location>
</feature>
<keyword evidence="9" id="KW-0915">Sodium</keyword>
<evidence type="ECO:0000313" key="22">
    <source>
        <dbReference type="EnsemblMetazoa" id="ACHR004342-PA"/>
    </source>
</evidence>
<evidence type="ECO:0000256" key="5">
    <source>
        <dbReference type="ARBA" id="ARBA00022692"/>
    </source>
</evidence>
<evidence type="ECO:0000259" key="19">
    <source>
        <dbReference type="Pfam" id="PF00520"/>
    </source>
</evidence>
<keyword evidence="7" id="KW-0851">Voltage-gated channel</keyword>
<keyword evidence="4" id="KW-1003">Cell membrane</keyword>
<keyword evidence="2" id="KW-0813">Transport</keyword>
<dbReference type="InterPro" id="IPR024583">
    <property type="entry name" value="Na_trans_cytopl"/>
</dbReference>
<feature type="transmembrane region" description="Helical" evidence="18">
    <location>
        <begin position="1112"/>
        <end position="1134"/>
    </location>
</feature>
<keyword evidence="3" id="KW-0894">Sodium channel</keyword>
<evidence type="ECO:0000256" key="11">
    <source>
        <dbReference type="ARBA" id="ARBA00023136"/>
    </source>
</evidence>
<evidence type="ECO:0000256" key="4">
    <source>
        <dbReference type="ARBA" id="ARBA00022475"/>
    </source>
</evidence>
<feature type="transmembrane region" description="Helical" evidence="18">
    <location>
        <begin position="1140"/>
        <end position="1160"/>
    </location>
</feature>
<reference evidence="22" key="2">
    <citation type="submission" date="2020-05" db="UniProtKB">
        <authorList>
            <consortium name="EnsemblMetazoa"/>
        </authorList>
    </citation>
    <scope>IDENTIFICATION</scope>
    <source>
        <strain evidence="22">ACHKN1017</strain>
    </source>
</reference>
<keyword evidence="13" id="KW-0325">Glycoprotein</keyword>
<proteinExistence type="predicted"/>
<evidence type="ECO:0000256" key="9">
    <source>
        <dbReference type="ARBA" id="ARBA00023053"/>
    </source>
</evidence>
<feature type="domain" description="Ion transport" evidence="19">
    <location>
        <begin position="575"/>
        <end position="802"/>
    </location>
</feature>
<dbReference type="InterPro" id="IPR010526">
    <property type="entry name" value="Na_trans_assoc_dom"/>
</dbReference>
<dbReference type="InterPro" id="IPR005821">
    <property type="entry name" value="Ion_trans_dom"/>
</dbReference>
<feature type="domain" description="Sodium ion transport-associated" evidence="20">
    <location>
        <begin position="811"/>
        <end position="1067"/>
    </location>
</feature>
<dbReference type="GO" id="GO:0001518">
    <property type="term" value="C:voltage-gated sodium channel complex"/>
    <property type="evidence" value="ECO:0007669"/>
    <property type="project" value="InterPro"/>
</dbReference>
<dbReference type="GO" id="GO:0005248">
    <property type="term" value="F:voltage-gated sodium channel activity"/>
    <property type="evidence" value="ECO:0007669"/>
    <property type="project" value="InterPro"/>
</dbReference>
<keyword evidence="5 18" id="KW-0812">Transmembrane</keyword>
<evidence type="ECO:0000256" key="18">
    <source>
        <dbReference type="SAM" id="Phobius"/>
    </source>
</evidence>
<feature type="domain" description="Ion transport" evidence="19">
    <location>
        <begin position="6"/>
        <end position="210"/>
    </location>
</feature>
<dbReference type="Pfam" id="PF11933">
    <property type="entry name" value="Na_trans_cytopl"/>
    <property type="match status" value="1"/>
</dbReference>
<evidence type="ECO:0000256" key="3">
    <source>
        <dbReference type="ARBA" id="ARBA00022461"/>
    </source>
</evidence>
<keyword evidence="11 18" id="KW-0472">Membrane</keyword>
<dbReference type="VEuPathDB" id="VectorBase:ACHR004342"/>
<feature type="region of interest" description="Disordered" evidence="17">
    <location>
        <begin position="950"/>
        <end position="1012"/>
    </location>
</feature>
<dbReference type="SUPFAM" id="SSF81324">
    <property type="entry name" value="Voltage-gated potassium channels"/>
    <property type="match status" value="3"/>
</dbReference>
<accession>A0A182K0R0</accession>
<dbReference type="PANTHER" id="PTHR10037">
    <property type="entry name" value="VOLTAGE-GATED CATION CHANNEL CALCIUM AND SODIUM"/>
    <property type="match status" value="1"/>
</dbReference>
<keyword evidence="10" id="KW-0406">Ion transport</keyword>
<feature type="transmembrane region" description="Helical" evidence="18">
    <location>
        <begin position="776"/>
        <end position="797"/>
    </location>
</feature>
<evidence type="ECO:0000256" key="2">
    <source>
        <dbReference type="ARBA" id="ARBA00022448"/>
    </source>
</evidence>
<evidence type="ECO:0000256" key="14">
    <source>
        <dbReference type="ARBA" id="ARBA00023201"/>
    </source>
</evidence>
<evidence type="ECO:0000313" key="23">
    <source>
        <dbReference type="Proteomes" id="UP000075881"/>
    </source>
</evidence>
<feature type="transmembrane region" description="Helical" evidence="18">
    <location>
        <begin position="738"/>
        <end position="755"/>
    </location>
</feature>
<evidence type="ECO:0000256" key="10">
    <source>
        <dbReference type="ARBA" id="ARBA00023065"/>
    </source>
</evidence>
<dbReference type="Proteomes" id="UP000075881">
    <property type="component" value="Unassembled WGS sequence"/>
</dbReference>
<feature type="domain" description="Voltage-gated Na+ ion channel cytoplasmic" evidence="21">
    <location>
        <begin position="315"/>
        <end position="496"/>
    </location>
</feature>
<dbReference type="FunFam" id="1.10.287.70:FF:000046">
    <property type="entry name" value="Sodium channel protein"/>
    <property type="match status" value="1"/>
</dbReference>
<feature type="coiled-coil region" evidence="16">
    <location>
        <begin position="203"/>
        <end position="241"/>
    </location>
</feature>
<reference evidence="23" key="1">
    <citation type="submission" date="2013-03" db="EMBL/GenBank/DDBJ databases">
        <title>The Genome Sequence of Anopheles christyi ACHKN1017.</title>
        <authorList>
            <consortium name="The Broad Institute Genomics Platform"/>
            <person name="Neafsey D.E."/>
            <person name="Besansky N."/>
            <person name="Walker B."/>
            <person name="Young S.K."/>
            <person name="Zeng Q."/>
            <person name="Gargeya S."/>
            <person name="Fitzgerald M."/>
            <person name="Haas B."/>
            <person name="Abouelleil A."/>
            <person name="Allen A.W."/>
            <person name="Alvarado L."/>
            <person name="Arachchi H.M."/>
            <person name="Berlin A.M."/>
            <person name="Chapman S.B."/>
            <person name="Gainer-Dewar J."/>
            <person name="Goldberg J."/>
            <person name="Griggs A."/>
            <person name="Gujja S."/>
            <person name="Hansen M."/>
            <person name="Howarth C."/>
            <person name="Imamovic A."/>
            <person name="Ireland A."/>
            <person name="Larimer J."/>
            <person name="McCowan C."/>
            <person name="Murphy C."/>
            <person name="Pearson M."/>
            <person name="Poon T.W."/>
            <person name="Priest M."/>
            <person name="Roberts A."/>
            <person name="Saif S."/>
            <person name="Shea T."/>
            <person name="Sisk P."/>
            <person name="Sykes S."/>
            <person name="Wortman J."/>
            <person name="Nusbaum C."/>
            <person name="Birren B."/>
        </authorList>
    </citation>
    <scope>NUCLEOTIDE SEQUENCE [LARGE SCALE GENOMIC DNA]</scope>
    <source>
        <strain evidence="23">ACHKN1017</strain>
    </source>
</reference>
<evidence type="ECO:0000256" key="7">
    <source>
        <dbReference type="ARBA" id="ARBA00022882"/>
    </source>
</evidence>
<feature type="transmembrane region" description="Helical" evidence="18">
    <location>
        <begin position="46"/>
        <end position="65"/>
    </location>
</feature>
<evidence type="ECO:0000256" key="12">
    <source>
        <dbReference type="ARBA" id="ARBA00023157"/>
    </source>
</evidence>
<feature type="transmembrane region" description="Helical" evidence="18">
    <location>
        <begin position="696"/>
        <end position="718"/>
    </location>
</feature>
<dbReference type="Gene3D" id="1.10.287.70">
    <property type="match status" value="2"/>
</dbReference>
<feature type="compositionally biased region" description="Acidic residues" evidence="17">
    <location>
        <begin position="997"/>
        <end position="1012"/>
    </location>
</feature>
<protein>
    <submittedName>
        <fullName evidence="22">Uncharacterized protein</fullName>
    </submittedName>
</protein>
<keyword evidence="8 18" id="KW-1133">Transmembrane helix</keyword>
<dbReference type="AlphaFoldDB" id="A0A182K0R0"/>
<keyword evidence="16" id="KW-0175">Coiled coil</keyword>